<evidence type="ECO:0000256" key="2">
    <source>
        <dbReference type="ARBA" id="ARBA00005170"/>
    </source>
</evidence>
<sequence length="224" mass="24303">MVASIPNDIFQFSTWTAVQKGFSTGQPRAADLTSHGTDGIGVFEHGYLMLLLNRQAYAISHAGNATPAMANDRLCFAMVTVFQPLRLIEIARGTSMSYTGLEELLASTEALPAVGGMNSILPFKIKGIFTNVNLLLKNSTQKRQVKRMKGTLFGYRVPAWMESISGPKLHCHLMGVESDNDDLTTGGRVESFEAVVDPHIGVGKCGRFHLGFPQGEAWESVALA</sequence>
<dbReference type="PANTHER" id="PTHR35524">
    <property type="entry name" value="ALPHA-ACETOLACTATE DECARBOXYLASE"/>
    <property type="match status" value="1"/>
</dbReference>
<keyword evidence="7" id="KW-0005">Acetoin biosynthesis</keyword>
<comment type="caution">
    <text evidence="9">The sequence shown here is derived from an EMBL/GenBank/DDBJ whole genome shotgun (WGS) entry which is preliminary data.</text>
</comment>
<reference evidence="9" key="1">
    <citation type="submission" date="2022-10" db="EMBL/GenBank/DDBJ databases">
        <title>Tapping the CABI collections for fungal endophytes: first genome assemblies for Collariella, Neodidymelliopsis, Ascochyta clinopodiicola, Didymella pomorum, Didymosphaeria variabile, Neocosmospora piperis and Neocucurbitaria cava.</title>
        <authorList>
            <person name="Hill R."/>
        </authorList>
    </citation>
    <scope>NUCLEOTIDE SEQUENCE</scope>
    <source>
        <strain evidence="9">IMI 356815</strain>
    </source>
</reference>
<dbReference type="EMBL" id="JAPEUX010000006">
    <property type="protein sequence ID" value="KAJ4350228.1"/>
    <property type="molecule type" value="Genomic_DNA"/>
</dbReference>
<dbReference type="GO" id="GO:0047605">
    <property type="term" value="F:acetolactate decarboxylase activity"/>
    <property type="evidence" value="ECO:0007669"/>
    <property type="project" value="UniProtKB-EC"/>
</dbReference>
<organism evidence="9 10">
    <name type="scientific">Didymosphaeria variabile</name>
    <dbReference type="NCBI Taxonomy" id="1932322"/>
    <lineage>
        <taxon>Eukaryota</taxon>
        <taxon>Fungi</taxon>
        <taxon>Dikarya</taxon>
        <taxon>Ascomycota</taxon>
        <taxon>Pezizomycotina</taxon>
        <taxon>Dothideomycetes</taxon>
        <taxon>Pleosporomycetidae</taxon>
        <taxon>Pleosporales</taxon>
        <taxon>Massarineae</taxon>
        <taxon>Didymosphaeriaceae</taxon>
        <taxon>Didymosphaeria</taxon>
    </lineage>
</organism>
<accession>A0A9W9C974</accession>
<proteinExistence type="inferred from homology"/>
<dbReference type="AlphaFoldDB" id="A0A9W9C974"/>
<gene>
    <name evidence="9" type="ORF">N0V89_008849</name>
</gene>
<name>A0A9W9C974_9PLEO</name>
<evidence type="ECO:0000256" key="3">
    <source>
        <dbReference type="ARBA" id="ARBA00007106"/>
    </source>
</evidence>
<keyword evidence="8" id="KW-0456">Lyase</keyword>
<protein>
    <recommendedName>
        <fullName evidence="5">Alpha-acetolactate decarboxylase</fullName>
        <ecNumber evidence="4">4.1.1.5</ecNumber>
    </recommendedName>
</protein>
<evidence type="ECO:0000256" key="7">
    <source>
        <dbReference type="ARBA" id="ARBA00023061"/>
    </source>
</evidence>
<dbReference type="RefSeq" id="XP_056069158.1">
    <property type="nucleotide sequence ID" value="XM_056217602.1"/>
</dbReference>
<dbReference type="Proteomes" id="UP001140513">
    <property type="component" value="Unassembled WGS sequence"/>
</dbReference>
<dbReference type="GO" id="GO:0045151">
    <property type="term" value="P:acetoin biosynthetic process"/>
    <property type="evidence" value="ECO:0007669"/>
    <property type="project" value="UniProtKB-KW"/>
</dbReference>
<keyword evidence="6" id="KW-0210">Decarboxylase</keyword>
<dbReference type="EC" id="4.1.1.5" evidence="4"/>
<dbReference type="Pfam" id="PF03306">
    <property type="entry name" value="AAL_decarboxy"/>
    <property type="match status" value="1"/>
</dbReference>
<dbReference type="PANTHER" id="PTHR35524:SF1">
    <property type="entry name" value="ALPHA-ACETOLACTATE DECARBOXYLASE"/>
    <property type="match status" value="1"/>
</dbReference>
<dbReference type="Gene3D" id="3.30.1330.80">
    <property type="entry name" value="Hypothetical protein, similar to alpha- acetolactate decarboxylase, domain 2"/>
    <property type="match status" value="2"/>
</dbReference>
<dbReference type="GeneID" id="80912379"/>
<evidence type="ECO:0000313" key="9">
    <source>
        <dbReference type="EMBL" id="KAJ4350228.1"/>
    </source>
</evidence>
<evidence type="ECO:0000256" key="5">
    <source>
        <dbReference type="ARBA" id="ARBA00020164"/>
    </source>
</evidence>
<comment type="catalytic activity">
    <reaction evidence="1">
        <text>(2S)-2-acetolactate + H(+) = (R)-acetoin + CO2</text>
        <dbReference type="Rhea" id="RHEA:21580"/>
        <dbReference type="ChEBI" id="CHEBI:15378"/>
        <dbReference type="ChEBI" id="CHEBI:15686"/>
        <dbReference type="ChEBI" id="CHEBI:16526"/>
        <dbReference type="ChEBI" id="CHEBI:58476"/>
        <dbReference type="EC" id="4.1.1.5"/>
    </reaction>
</comment>
<comment type="similarity">
    <text evidence="3">Belongs to the alpha-acetolactate decarboxylase family.</text>
</comment>
<evidence type="ECO:0000313" key="10">
    <source>
        <dbReference type="Proteomes" id="UP001140513"/>
    </source>
</evidence>
<evidence type="ECO:0000256" key="6">
    <source>
        <dbReference type="ARBA" id="ARBA00022793"/>
    </source>
</evidence>
<evidence type="ECO:0000256" key="4">
    <source>
        <dbReference type="ARBA" id="ARBA00013204"/>
    </source>
</evidence>
<evidence type="ECO:0000256" key="8">
    <source>
        <dbReference type="ARBA" id="ARBA00023239"/>
    </source>
</evidence>
<dbReference type="OrthoDB" id="509395at2759"/>
<comment type="pathway">
    <text evidence="2">Polyol metabolism; (R,R)-butane-2,3-diol biosynthesis; (R,R)-butane-2,3-diol from pyruvate: step 2/3.</text>
</comment>
<dbReference type="InterPro" id="IPR005128">
    <property type="entry name" value="Acetolactate_a_deCO2ase"/>
</dbReference>
<evidence type="ECO:0000256" key="1">
    <source>
        <dbReference type="ARBA" id="ARBA00001784"/>
    </source>
</evidence>
<keyword evidence="10" id="KW-1185">Reference proteome</keyword>
<dbReference type="SUPFAM" id="SSF117856">
    <property type="entry name" value="AF0104/ALDC/Ptd012-like"/>
    <property type="match status" value="1"/>
</dbReference>